<proteinExistence type="predicted"/>
<feature type="transmembrane region" description="Helical" evidence="1">
    <location>
        <begin position="41"/>
        <end position="70"/>
    </location>
</feature>
<evidence type="ECO:0000313" key="2">
    <source>
        <dbReference type="Proteomes" id="UP000887574"/>
    </source>
</evidence>
<accession>A0A915ERX9</accession>
<keyword evidence="1" id="KW-0472">Membrane</keyword>
<name>A0A915ERX9_9BILA</name>
<evidence type="ECO:0000256" key="1">
    <source>
        <dbReference type="SAM" id="Phobius"/>
    </source>
</evidence>
<organism evidence="2 3">
    <name type="scientific">Ditylenchus dipsaci</name>
    <dbReference type="NCBI Taxonomy" id="166011"/>
    <lineage>
        <taxon>Eukaryota</taxon>
        <taxon>Metazoa</taxon>
        <taxon>Ecdysozoa</taxon>
        <taxon>Nematoda</taxon>
        <taxon>Chromadorea</taxon>
        <taxon>Rhabditida</taxon>
        <taxon>Tylenchina</taxon>
        <taxon>Tylenchomorpha</taxon>
        <taxon>Sphaerularioidea</taxon>
        <taxon>Anguinidae</taxon>
        <taxon>Anguininae</taxon>
        <taxon>Ditylenchus</taxon>
    </lineage>
</organism>
<keyword evidence="1" id="KW-0812">Transmembrane</keyword>
<evidence type="ECO:0000313" key="3">
    <source>
        <dbReference type="WBParaSite" id="jg8846"/>
    </source>
</evidence>
<reference evidence="3" key="1">
    <citation type="submission" date="2022-11" db="UniProtKB">
        <authorList>
            <consortium name="WormBaseParasite"/>
        </authorList>
    </citation>
    <scope>IDENTIFICATION</scope>
</reference>
<dbReference type="WBParaSite" id="jg8846">
    <property type="protein sequence ID" value="jg8846"/>
    <property type="gene ID" value="jg8846"/>
</dbReference>
<sequence length="73" mass="8092">MVNGYAIIEVIVEIRGVRNVTKAPLIEPEASQKEEKKESLAIFFILLIIVLSILLASKVANGIVFSFMGFRRG</sequence>
<protein>
    <submittedName>
        <fullName evidence="3">Uncharacterized protein</fullName>
    </submittedName>
</protein>
<dbReference type="AlphaFoldDB" id="A0A915ERX9"/>
<dbReference type="Proteomes" id="UP000887574">
    <property type="component" value="Unplaced"/>
</dbReference>
<keyword evidence="2" id="KW-1185">Reference proteome</keyword>
<keyword evidence="1" id="KW-1133">Transmembrane helix</keyword>